<dbReference type="HOGENOM" id="CLU_100863_0_0_2"/>
<evidence type="ECO:0000256" key="2">
    <source>
        <dbReference type="ARBA" id="ARBA00022679"/>
    </source>
</evidence>
<dbReference type="Proteomes" id="UP000033079">
    <property type="component" value="Chromosome"/>
</dbReference>
<evidence type="ECO:0000313" key="3">
    <source>
        <dbReference type="EMBL" id="AKB58916.1"/>
    </source>
</evidence>
<dbReference type="GO" id="GO:0032259">
    <property type="term" value="P:methylation"/>
    <property type="evidence" value="ECO:0007669"/>
    <property type="project" value="UniProtKB-KW"/>
</dbReference>
<keyword evidence="2 3" id="KW-0808">Transferase</keyword>
<dbReference type="GeneID" id="24845726"/>
<dbReference type="PIRSF" id="PIRSF009452">
    <property type="entry name" value="MtrA_MtxA"/>
    <property type="match status" value="1"/>
</dbReference>
<dbReference type="NCBIfam" id="NF002126">
    <property type="entry name" value="PRK00964.1-4"/>
    <property type="match status" value="1"/>
</dbReference>
<evidence type="ECO:0000313" key="4">
    <source>
        <dbReference type="Proteomes" id="UP000033079"/>
    </source>
</evidence>
<dbReference type="EC" id="2.1.1.86" evidence="3"/>
<dbReference type="NCBIfam" id="NF010654">
    <property type="entry name" value="PRK14053.1"/>
    <property type="match status" value="1"/>
</dbReference>
<evidence type="ECO:0000256" key="1">
    <source>
        <dbReference type="ARBA" id="ARBA00022603"/>
    </source>
</evidence>
<dbReference type="InterPro" id="IPR030688">
    <property type="entry name" value="MeTrfase_MtrA/MtxA"/>
</dbReference>
<dbReference type="Pfam" id="PF04208">
    <property type="entry name" value="MtrA"/>
    <property type="match status" value="1"/>
</dbReference>
<organism evidence="3 4">
    <name type="scientific">Methanosarcina barkeri 227</name>
    <dbReference type="NCBI Taxonomy" id="1434106"/>
    <lineage>
        <taxon>Archaea</taxon>
        <taxon>Methanobacteriati</taxon>
        <taxon>Methanobacteriota</taxon>
        <taxon>Stenosarchaea group</taxon>
        <taxon>Methanomicrobia</taxon>
        <taxon>Methanosarcinales</taxon>
        <taxon>Methanosarcinaceae</taxon>
        <taxon>Methanosarcina</taxon>
    </lineage>
</organism>
<dbReference type="AlphaFoldDB" id="A0A0E3LQV2"/>
<dbReference type="EMBL" id="CP009530">
    <property type="protein sequence ID" value="AKB58916.1"/>
    <property type="molecule type" value="Genomic_DNA"/>
</dbReference>
<dbReference type="RefSeq" id="WP_080941563.1">
    <property type="nucleotide sequence ID" value="NZ_CP009530.1"/>
</dbReference>
<name>A0A0E3LQV2_METBA</name>
<reference evidence="3 4" key="1">
    <citation type="submission" date="2014-07" db="EMBL/GenBank/DDBJ databases">
        <title>Methanogenic archaea and the global carbon cycle.</title>
        <authorList>
            <person name="Henriksen J.R."/>
            <person name="Luke J."/>
            <person name="Reinhart S."/>
            <person name="Benedict M.N."/>
            <person name="Youngblut N.D."/>
            <person name="Metcalf M.E."/>
            <person name="Whitaker R.J."/>
            <person name="Metcalf W.W."/>
        </authorList>
    </citation>
    <scope>NUCLEOTIDE SEQUENCE [LARGE SCALE GENOMIC DNA]</scope>
    <source>
        <strain evidence="3 4">227</strain>
    </source>
</reference>
<dbReference type="KEGG" id="mbar:MSBR2_2400"/>
<gene>
    <name evidence="3" type="ORF">MSBR2_2400</name>
</gene>
<protein>
    <submittedName>
        <fullName evidence="3">Tetrahydromethanopterin S-methyltransferase subunit A 1</fullName>
        <ecNumber evidence="3">2.1.1.86</ecNumber>
    </submittedName>
</protein>
<proteinExistence type="predicted"/>
<dbReference type="GO" id="GO:0008168">
    <property type="term" value="F:methyltransferase activity"/>
    <property type="evidence" value="ECO:0007669"/>
    <property type="project" value="UniProtKB-KW"/>
</dbReference>
<accession>A0A0E3LQV2</accession>
<dbReference type="PATRIC" id="fig|1434106.5.peg.3087"/>
<keyword evidence="1 3" id="KW-0489">Methyltransferase</keyword>
<sequence>MKDIAEIWPIVKGDYTIGNPKSRIAVVTLASQINPSPEAALWGSSKTENLGVEKIIVNTISNSNIRYILICGTESRGHLAGHSLLAIHANGIDEKGRIIGSEGAIPFIENISKEAVKRFQQQVALLDRIGLTNLEEIMKIVRKYKDRGEVYPGEPLVAISQKKKQSTFTIPHSGDIIVSEEFVMDSTAGVVCTTKEL</sequence>